<organism evidence="2">
    <name type="scientific">Leptolyngbya sp. NK1-12</name>
    <dbReference type="NCBI Taxonomy" id="2547451"/>
    <lineage>
        <taxon>Bacteria</taxon>
        <taxon>Bacillati</taxon>
        <taxon>Cyanobacteriota</taxon>
        <taxon>Cyanophyceae</taxon>
        <taxon>Leptolyngbyales</taxon>
        <taxon>Leptolyngbyaceae</taxon>
        <taxon>Leptolyngbya group</taxon>
        <taxon>Leptolyngbya</taxon>
    </lineage>
</organism>
<dbReference type="Pfam" id="PF01551">
    <property type="entry name" value="Peptidase_M23"/>
    <property type="match status" value="1"/>
</dbReference>
<gene>
    <name evidence="2" type="ORF">HJG54_14885</name>
</gene>
<dbReference type="Gene3D" id="2.70.70.10">
    <property type="entry name" value="Glucose Permease (Domain IIA)"/>
    <property type="match status" value="1"/>
</dbReference>
<dbReference type="SUPFAM" id="SSF51261">
    <property type="entry name" value="Duplicated hybrid motif"/>
    <property type="match status" value="1"/>
</dbReference>
<name>A0AA97AIN0_9CYAN</name>
<dbReference type="CDD" id="cd12797">
    <property type="entry name" value="M23_peptidase"/>
    <property type="match status" value="1"/>
</dbReference>
<accession>A0AA97AIN0</accession>
<dbReference type="GO" id="GO:0004222">
    <property type="term" value="F:metalloendopeptidase activity"/>
    <property type="evidence" value="ECO:0007669"/>
    <property type="project" value="TreeGrafter"/>
</dbReference>
<feature type="domain" description="M23ase beta-sheet core" evidence="1">
    <location>
        <begin position="202"/>
        <end position="300"/>
    </location>
</feature>
<protein>
    <submittedName>
        <fullName evidence="2">M23 family metallopeptidase</fullName>
    </submittedName>
</protein>
<dbReference type="InterPro" id="IPR010916">
    <property type="entry name" value="TonB_box_CS"/>
</dbReference>
<dbReference type="PANTHER" id="PTHR21666">
    <property type="entry name" value="PEPTIDASE-RELATED"/>
    <property type="match status" value="1"/>
</dbReference>
<dbReference type="PROSITE" id="PS00430">
    <property type="entry name" value="TONB_DEPENDENT_REC_1"/>
    <property type="match status" value="1"/>
</dbReference>
<evidence type="ECO:0000259" key="1">
    <source>
        <dbReference type="Pfam" id="PF01551"/>
    </source>
</evidence>
<dbReference type="PANTHER" id="PTHR21666:SF290">
    <property type="entry name" value="PEPTIDASE M23 DOMAIN PROTEIN"/>
    <property type="match status" value="1"/>
</dbReference>
<sequence>MIAFFLDSLNLSGSLTRFCSRAFWRRLLKQRLWLGLLVAGLVIGLAPSAQAMQVQVRPTNPQLGDTIVVVAQAGASDQPPTIILRQNTYPMFAIGNNRYRGFVPTTPLDAPGNLTLQVNGAGQTQNLPIQLRDRDFPTQSIWISGGGPEGTDYEFNKVDAFKALVTSEKFWNGPFVRPSDGEVSTVYGVQRYYNGEFAQDYYHRGVDYAAPTGAPVVAPAAGRIALVGREAEGFELHGNTIGIDHGQGVLSILIHLSRIDVKEGDFVQAGQRIGAVGSTGISTGPHLHWGLYVNGQSVDPVPWRNAGFE</sequence>
<dbReference type="AlphaFoldDB" id="A0AA97AIN0"/>
<dbReference type="InterPro" id="IPR011055">
    <property type="entry name" value="Dup_hybrid_motif"/>
</dbReference>
<dbReference type="FunFam" id="2.70.70.10:FF:000019">
    <property type="entry name" value="M23 family peptidase"/>
    <property type="match status" value="1"/>
</dbReference>
<proteinExistence type="predicted"/>
<evidence type="ECO:0000313" key="2">
    <source>
        <dbReference type="EMBL" id="WNZ24016.1"/>
    </source>
</evidence>
<reference evidence="2" key="1">
    <citation type="submission" date="2020-05" db="EMBL/GenBank/DDBJ databases">
        <authorList>
            <person name="Zhu T."/>
            <person name="Keshari N."/>
            <person name="Lu X."/>
        </authorList>
    </citation>
    <scope>NUCLEOTIDE SEQUENCE</scope>
    <source>
        <strain evidence="2">NK1-12</strain>
    </source>
</reference>
<dbReference type="EMBL" id="CP053586">
    <property type="protein sequence ID" value="WNZ24016.1"/>
    <property type="molecule type" value="Genomic_DNA"/>
</dbReference>
<dbReference type="RefSeq" id="WP_316429576.1">
    <property type="nucleotide sequence ID" value="NZ_CP053586.1"/>
</dbReference>
<dbReference type="InterPro" id="IPR050570">
    <property type="entry name" value="Cell_wall_metabolism_enzyme"/>
</dbReference>
<dbReference type="InterPro" id="IPR016047">
    <property type="entry name" value="M23ase_b-sheet_dom"/>
</dbReference>